<keyword evidence="1" id="KW-1185">Reference proteome</keyword>
<organism evidence="1 2">
    <name type="scientific">Arachis duranensis</name>
    <name type="common">Wild peanut</name>
    <dbReference type="NCBI Taxonomy" id="130453"/>
    <lineage>
        <taxon>Eukaryota</taxon>
        <taxon>Viridiplantae</taxon>
        <taxon>Streptophyta</taxon>
        <taxon>Embryophyta</taxon>
        <taxon>Tracheophyta</taxon>
        <taxon>Spermatophyta</taxon>
        <taxon>Magnoliopsida</taxon>
        <taxon>eudicotyledons</taxon>
        <taxon>Gunneridae</taxon>
        <taxon>Pentapetalae</taxon>
        <taxon>rosids</taxon>
        <taxon>fabids</taxon>
        <taxon>Fabales</taxon>
        <taxon>Fabaceae</taxon>
        <taxon>Papilionoideae</taxon>
        <taxon>50 kb inversion clade</taxon>
        <taxon>dalbergioids sensu lato</taxon>
        <taxon>Dalbergieae</taxon>
        <taxon>Pterocarpus clade</taxon>
        <taxon>Arachis</taxon>
    </lineage>
</organism>
<evidence type="ECO:0000313" key="1">
    <source>
        <dbReference type="Proteomes" id="UP000515211"/>
    </source>
</evidence>
<dbReference type="PANTHER" id="PTHR35317">
    <property type="entry name" value="OS04G0629600 PROTEIN"/>
    <property type="match status" value="1"/>
</dbReference>
<dbReference type="KEGG" id="adu:127740513"/>
<dbReference type="PANTHER" id="PTHR35317:SF10">
    <property type="entry name" value="RNA-DIRECTED DNA POLYMERASE"/>
    <property type="match status" value="1"/>
</dbReference>
<name>A0A9C6T0D4_ARADU</name>
<dbReference type="Pfam" id="PF14223">
    <property type="entry name" value="Retrotran_gag_2"/>
    <property type="match status" value="1"/>
</dbReference>
<dbReference type="Proteomes" id="UP000515211">
    <property type="component" value="Chromosome 7"/>
</dbReference>
<gene>
    <name evidence="2" type="primary">LOC127740513</name>
</gene>
<proteinExistence type="predicted"/>
<protein>
    <submittedName>
        <fullName evidence="2">Uncharacterized protein LOC127740513</fullName>
    </submittedName>
</protein>
<reference evidence="1" key="1">
    <citation type="journal article" date="2016" name="Nat. Genet.">
        <title>The genome sequences of Arachis duranensis and Arachis ipaensis, the diploid ancestors of cultivated peanut.</title>
        <authorList>
            <person name="Bertioli D.J."/>
            <person name="Cannon S.B."/>
            <person name="Froenicke L."/>
            <person name="Huang G."/>
            <person name="Farmer A.D."/>
            <person name="Cannon E.K."/>
            <person name="Liu X."/>
            <person name="Gao D."/>
            <person name="Clevenger J."/>
            <person name="Dash S."/>
            <person name="Ren L."/>
            <person name="Moretzsohn M.C."/>
            <person name="Shirasawa K."/>
            <person name="Huang W."/>
            <person name="Vidigal B."/>
            <person name="Abernathy B."/>
            <person name="Chu Y."/>
            <person name="Niederhuth C.E."/>
            <person name="Umale P."/>
            <person name="Araujo A.C."/>
            <person name="Kozik A."/>
            <person name="Kim K.D."/>
            <person name="Burow M.D."/>
            <person name="Varshney R.K."/>
            <person name="Wang X."/>
            <person name="Zhang X."/>
            <person name="Barkley N."/>
            <person name="Guimaraes P.M."/>
            <person name="Isobe S."/>
            <person name="Guo B."/>
            <person name="Liao B."/>
            <person name="Stalker H.T."/>
            <person name="Schmitz R.J."/>
            <person name="Scheffler B.E."/>
            <person name="Leal-Bertioli S.C."/>
            <person name="Xun X."/>
            <person name="Jackson S.A."/>
            <person name="Michelmore R."/>
            <person name="Ozias-Akins P."/>
        </authorList>
    </citation>
    <scope>NUCLEOTIDE SEQUENCE [LARGE SCALE GENOMIC DNA]</scope>
    <source>
        <strain evidence="1">cv. V14167</strain>
    </source>
</reference>
<dbReference type="GeneID" id="127740513"/>
<accession>A0A9C6T0D4</accession>
<dbReference type="AlphaFoldDB" id="A0A9C6T0D4"/>
<sequence>MTTANNIKTTLPQGESAKEYLAFVEDCFRFANKSLASTLMSQLTAMKFDGSKSMQEHIIEMTNIAAKLKSLDMTVDDSFMMQFILNSLPSDYEAFQINYNVMKEKWDVNELIEKLIQEENRLKNCGCHTVNLVQGAGKS</sequence>
<evidence type="ECO:0000313" key="2">
    <source>
        <dbReference type="RefSeq" id="XP_052107486.1"/>
    </source>
</evidence>
<reference evidence="2" key="2">
    <citation type="submission" date="2025-08" db="UniProtKB">
        <authorList>
            <consortium name="RefSeq"/>
        </authorList>
    </citation>
    <scope>IDENTIFICATION</scope>
    <source>
        <tissue evidence="2">Whole plant</tissue>
    </source>
</reference>
<dbReference type="RefSeq" id="XP_052107486.1">
    <property type="nucleotide sequence ID" value="XM_052251526.1"/>
</dbReference>